<feature type="chain" id="PRO_5001761915" evidence="3">
    <location>
        <begin position="22"/>
        <end position="376"/>
    </location>
</feature>
<dbReference type="Pfam" id="PF25876">
    <property type="entry name" value="HH_MFP_RND"/>
    <property type="match status" value="1"/>
</dbReference>
<protein>
    <submittedName>
        <fullName evidence="8">RND transporter</fullName>
    </submittedName>
</protein>
<dbReference type="GO" id="GO:0005886">
    <property type="term" value="C:plasma membrane"/>
    <property type="evidence" value="ECO:0007669"/>
    <property type="project" value="TreeGrafter"/>
</dbReference>
<reference evidence="8 9" key="1">
    <citation type="journal article" date="1992" name="Int. J. Syst. Bacteriol.">
        <title>Sphingobacterium antarcticus sp. nov. a Psychrotrophic Bacterium from the Soils of Schirmacher Oasis, Antarctica.</title>
        <authorList>
            <person name="Shivaji S."/>
            <person name="Ray M.K."/>
            <person name="Rao N.S."/>
            <person name="Saiserr L."/>
            <person name="Jagannadham M.V."/>
            <person name="Kumar G.S."/>
            <person name="Reddy G."/>
            <person name="Bhargava P.M."/>
        </authorList>
    </citation>
    <scope>NUCLEOTIDE SEQUENCE [LARGE SCALE GENOMIC DNA]</scope>
    <source>
        <strain evidence="8 9">4BY</strain>
    </source>
</reference>
<evidence type="ECO:0000259" key="7">
    <source>
        <dbReference type="Pfam" id="PF25967"/>
    </source>
</evidence>
<dbReference type="InterPro" id="IPR006143">
    <property type="entry name" value="RND_pump_MFP"/>
</dbReference>
<evidence type="ECO:0000259" key="5">
    <source>
        <dbReference type="Pfam" id="PF25917"/>
    </source>
</evidence>
<dbReference type="GO" id="GO:0046677">
    <property type="term" value="P:response to antibiotic"/>
    <property type="evidence" value="ECO:0007669"/>
    <property type="project" value="TreeGrafter"/>
</dbReference>
<keyword evidence="9" id="KW-1185">Reference proteome</keyword>
<dbReference type="PROSITE" id="PS51257">
    <property type="entry name" value="PROKAR_LIPOPROTEIN"/>
    <property type="match status" value="1"/>
</dbReference>
<dbReference type="Pfam" id="PF25967">
    <property type="entry name" value="RND-MFP_C"/>
    <property type="match status" value="1"/>
</dbReference>
<dbReference type="NCBIfam" id="TIGR01730">
    <property type="entry name" value="RND_mfp"/>
    <property type="match status" value="1"/>
</dbReference>
<dbReference type="Gene3D" id="1.10.287.470">
    <property type="entry name" value="Helix hairpin bin"/>
    <property type="match status" value="1"/>
</dbReference>
<dbReference type="SUPFAM" id="SSF111369">
    <property type="entry name" value="HlyD-like secretion proteins"/>
    <property type="match status" value="1"/>
</dbReference>
<dbReference type="Gene3D" id="2.40.420.20">
    <property type="match status" value="1"/>
</dbReference>
<feature type="signal peptide" evidence="3">
    <location>
        <begin position="1"/>
        <end position="21"/>
    </location>
</feature>
<dbReference type="PANTHER" id="PTHR30158:SF23">
    <property type="entry name" value="MULTIDRUG RESISTANCE PROTEIN MEXA"/>
    <property type="match status" value="1"/>
</dbReference>
<comment type="similarity">
    <text evidence="2">Belongs to the membrane fusion protein (MFP) (TC 8.A.1) family.</text>
</comment>
<evidence type="ECO:0000256" key="1">
    <source>
        <dbReference type="ARBA" id="ARBA00004196"/>
    </source>
</evidence>
<name>A0A081PJL3_9SPHI</name>
<dbReference type="eggNOG" id="COG0845">
    <property type="taxonomic scope" value="Bacteria"/>
</dbReference>
<proteinExistence type="inferred from homology"/>
<feature type="domain" description="Multidrug resistance protein MdtA-like beta-barrel" evidence="6">
    <location>
        <begin position="227"/>
        <end position="288"/>
    </location>
</feature>
<accession>A0A081PJL3</accession>
<dbReference type="Gene3D" id="2.40.30.170">
    <property type="match status" value="1"/>
</dbReference>
<dbReference type="InterPro" id="IPR058625">
    <property type="entry name" value="MdtA-like_BSH"/>
</dbReference>
<evidence type="ECO:0000259" key="6">
    <source>
        <dbReference type="Pfam" id="PF25944"/>
    </source>
</evidence>
<dbReference type="Gene3D" id="2.40.50.100">
    <property type="match status" value="1"/>
</dbReference>
<dbReference type="GO" id="GO:0030313">
    <property type="term" value="C:cell envelope"/>
    <property type="evidence" value="ECO:0007669"/>
    <property type="project" value="UniProtKB-SubCell"/>
</dbReference>
<comment type="caution">
    <text evidence="8">The sequence shown here is derived from an EMBL/GenBank/DDBJ whole genome shotgun (WGS) entry which is preliminary data.</text>
</comment>
<dbReference type="InterPro" id="IPR058626">
    <property type="entry name" value="MdtA-like_b-barrel"/>
</dbReference>
<dbReference type="RefSeq" id="WP_037438814.1">
    <property type="nucleotide sequence ID" value="NZ_JNFF01000024.1"/>
</dbReference>
<organism evidence="8 9">
    <name type="scientific">Pedobacter antarcticus 4BY</name>
    <dbReference type="NCBI Taxonomy" id="1358423"/>
    <lineage>
        <taxon>Bacteria</taxon>
        <taxon>Pseudomonadati</taxon>
        <taxon>Bacteroidota</taxon>
        <taxon>Sphingobacteriia</taxon>
        <taxon>Sphingobacteriales</taxon>
        <taxon>Sphingobacteriaceae</taxon>
        <taxon>Pedobacter</taxon>
    </lineage>
</organism>
<feature type="domain" description="Multidrug resistance protein MdtA-like C-terminal permuted SH3" evidence="7">
    <location>
        <begin position="296"/>
        <end position="355"/>
    </location>
</feature>
<feature type="domain" description="Multidrug resistance protein MdtA-like alpha-helical hairpin" evidence="4">
    <location>
        <begin position="95"/>
        <end position="164"/>
    </location>
</feature>
<keyword evidence="3" id="KW-0732">Signal</keyword>
<dbReference type="PANTHER" id="PTHR30158">
    <property type="entry name" value="ACRA/E-RELATED COMPONENT OF DRUG EFFLUX TRANSPORTER"/>
    <property type="match status" value="1"/>
</dbReference>
<comment type="subcellular location">
    <subcellularLocation>
        <location evidence="1">Cell envelope</location>
    </subcellularLocation>
</comment>
<feature type="domain" description="Multidrug resistance protein MdtA-like barrel-sandwich hybrid" evidence="5">
    <location>
        <begin position="56"/>
        <end position="196"/>
    </location>
</feature>
<dbReference type="Proteomes" id="UP000028007">
    <property type="component" value="Unassembled WGS sequence"/>
</dbReference>
<evidence type="ECO:0000256" key="2">
    <source>
        <dbReference type="ARBA" id="ARBA00009477"/>
    </source>
</evidence>
<dbReference type="InterPro" id="IPR058624">
    <property type="entry name" value="MdtA-like_HH"/>
</dbReference>
<evidence type="ECO:0000259" key="4">
    <source>
        <dbReference type="Pfam" id="PF25876"/>
    </source>
</evidence>
<evidence type="ECO:0000313" key="9">
    <source>
        <dbReference type="Proteomes" id="UP000028007"/>
    </source>
</evidence>
<dbReference type="AlphaFoldDB" id="A0A081PJL3"/>
<dbReference type="Pfam" id="PF25944">
    <property type="entry name" value="Beta-barrel_RND"/>
    <property type="match status" value="1"/>
</dbReference>
<dbReference type="Pfam" id="PF25917">
    <property type="entry name" value="BSH_RND"/>
    <property type="match status" value="1"/>
</dbReference>
<dbReference type="InterPro" id="IPR058627">
    <property type="entry name" value="MdtA-like_C"/>
</dbReference>
<dbReference type="EMBL" id="JNFF01000024">
    <property type="protein sequence ID" value="KEQ30886.1"/>
    <property type="molecule type" value="Genomic_DNA"/>
</dbReference>
<evidence type="ECO:0000313" key="8">
    <source>
        <dbReference type="EMBL" id="KEQ30886.1"/>
    </source>
</evidence>
<evidence type="ECO:0000256" key="3">
    <source>
        <dbReference type="SAM" id="SignalP"/>
    </source>
</evidence>
<gene>
    <name evidence="8" type="ORF">N180_12555</name>
</gene>
<dbReference type="GO" id="GO:0022857">
    <property type="term" value="F:transmembrane transporter activity"/>
    <property type="evidence" value="ECO:0007669"/>
    <property type="project" value="InterPro"/>
</dbReference>
<sequence length="376" mass="40511">MKSSILLIALFIAGCSGNQQNNAPAPAQAFPVITLNESDETTYVEYPASVQGVSDIDIRPQVSGILDKIYVAEGARVTKGQPLFQISPLPFREALNTAKATYQAAEAALVSAKLEVEKLKPLVSNQVVSDFQLKTAMAAEQLAKANTEQARAGVEAAKINLGYTTIAAPVSGFIGRLPKKQGSLVGVSDAMALTTISDAHEVYAYFSLGEDDYIDFNSKYQGKDAAERFKNMPKVSLILADKSAYTSQGRIDMVDGQFNRQTGSITLRATFPNEAGVLKSGNTGRIRLGKKHGYTVMVPQASTVEVQDKLFVFTVDAKNQVSKQPIQIIGASGTNYLVQSGLKKGDRIVFDGIDKLKEGDHIQPEQVSKDKQTALN</sequence>
<dbReference type="OrthoDB" id="9801814at2"/>